<reference evidence="2" key="1">
    <citation type="submission" date="2016-03" db="EMBL/GenBank/DDBJ databases">
        <title>Updated assembly of Pseudogymnoascus destructans, the fungus causing white-nose syndrome of bats.</title>
        <authorList>
            <person name="Palmer J.M."/>
            <person name="Drees K.P."/>
            <person name="Foster J.T."/>
            <person name="Lindner D.L."/>
        </authorList>
    </citation>
    <scope>NUCLEOTIDE SEQUENCE [LARGE SCALE GENOMIC DNA]</scope>
    <source>
        <strain evidence="2">20631-21</strain>
    </source>
</reference>
<evidence type="ECO:0000256" key="1">
    <source>
        <dbReference type="SAM" id="MobiDB-lite"/>
    </source>
</evidence>
<dbReference type="AlphaFoldDB" id="A0A177A743"/>
<feature type="region of interest" description="Disordered" evidence="1">
    <location>
        <begin position="37"/>
        <end position="56"/>
    </location>
</feature>
<dbReference type="EMBL" id="KV441398">
    <property type="protein sequence ID" value="OAF57955.1"/>
    <property type="molecule type" value="Genomic_DNA"/>
</dbReference>
<dbReference type="RefSeq" id="XP_024323241.1">
    <property type="nucleotide sequence ID" value="XM_024468803.1"/>
</dbReference>
<name>A0A177A743_9PEZI</name>
<dbReference type="GeneID" id="36288245"/>
<accession>A0A177A743</accession>
<gene>
    <name evidence="2" type="ORF">VC83_05178</name>
</gene>
<proteinExistence type="predicted"/>
<evidence type="ECO:0000313" key="2">
    <source>
        <dbReference type="EMBL" id="OAF57955.1"/>
    </source>
</evidence>
<sequence>MFQGTDAACIVNMMFVRSPASSRMSISRIADRTRVIQSAGFQEDKDNTTDGQEISQ</sequence>
<protein>
    <submittedName>
        <fullName evidence="2">Uncharacterized protein</fullName>
    </submittedName>
</protein>
<dbReference type="Proteomes" id="UP000077154">
    <property type="component" value="Unassembled WGS sequence"/>
</dbReference>
<organism evidence="2">
    <name type="scientific">Pseudogymnoascus destructans</name>
    <dbReference type="NCBI Taxonomy" id="655981"/>
    <lineage>
        <taxon>Eukaryota</taxon>
        <taxon>Fungi</taxon>
        <taxon>Dikarya</taxon>
        <taxon>Ascomycota</taxon>
        <taxon>Pezizomycotina</taxon>
        <taxon>Leotiomycetes</taxon>
        <taxon>Thelebolales</taxon>
        <taxon>Thelebolaceae</taxon>
        <taxon>Pseudogymnoascus</taxon>
    </lineage>
</organism>